<reference evidence="8 9" key="1">
    <citation type="journal article" date="2020" name="Cell">
        <title>Large-Scale Comparative Analyses of Tick Genomes Elucidate Their Genetic Diversity and Vector Capacities.</title>
        <authorList>
            <consortium name="Tick Genome and Microbiome Consortium (TIGMIC)"/>
            <person name="Jia N."/>
            <person name="Wang J."/>
            <person name="Shi W."/>
            <person name="Du L."/>
            <person name="Sun Y."/>
            <person name="Zhan W."/>
            <person name="Jiang J.F."/>
            <person name="Wang Q."/>
            <person name="Zhang B."/>
            <person name="Ji P."/>
            <person name="Bell-Sakyi L."/>
            <person name="Cui X.M."/>
            <person name="Yuan T.T."/>
            <person name="Jiang B.G."/>
            <person name="Yang W.F."/>
            <person name="Lam T.T."/>
            <person name="Chang Q.C."/>
            <person name="Ding S.J."/>
            <person name="Wang X.J."/>
            <person name="Zhu J.G."/>
            <person name="Ruan X.D."/>
            <person name="Zhao L."/>
            <person name="Wei J.T."/>
            <person name="Ye R.Z."/>
            <person name="Que T.C."/>
            <person name="Du C.H."/>
            <person name="Zhou Y.H."/>
            <person name="Cheng J.X."/>
            <person name="Dai P.F."/>
            <person name="Guo W.B."/>
            <person name="Han X.H."/>
            <person name="Huang E.J."/>
            <person name="Li L.F."/>
            <person name="Wei W."/>
            <person name="Gao Y.C."/>
            <person name="Liu J.Z."/>
            <person name="Shao H.Z."/>
            <person name="Wang X."/>
            <person name="Wang C.C."/>
            <person name="Yang T.C."/>
            <person name="Huo Q.B."/>
            <person name="Li W."/>
            <person name="Chen H.Y."/>
            <person name="Chen S.E."/>
            <person name="Zhou L.G."/>
            <person name="Ni X.B."/>
            <person name="Tian J.H."/>
            <person name="Sheng Y."/>
            <person name="Liu T."/>
            <person name="Pan Y.S."/>
            <person name="Xia L.Y."/>
            <person name="Li J."/>
            <person name="Zhao F."/>
            <person name="Cao W.C."/>
        </authorList>
    </citation>
    <scope>NUCLEOTIDE SEQUENCE [LARGE SCALE GENOMIC DNA]</scope>
    <source>
        <strain evidence="8">HaeL-2018</strain>
    </source>
</reference>
<keyword evidence="9" id="KW-1185">Reference proteome</keyword>
<evidence type="ECO:0000256" key="6">
    <source>
        <dbReference type="SAM" id="MobiDB-lite"/>
    </source>
</evidence>
<dbReference type="SUPFAM" id="SSF57716">
    <property type="entry name" value="Glucocorticoid receptor-like (DNA-binding domain)"/>
    <property type="match status" value="1"/>
</dbReference>
<protein>
    <recommendedName>
        <fullName evidence="7">THAP-type domain-containing protein</fullName>
    </recommendedName>
</protein>
<comment type="caution">
    <text evidence="8">The sequence shown here is derived from an EMBL/GenBank/DDBJ whole genome shotgun (WGS) entry which is preliminary data.</text>
</comment>
<evidence type="ECO:0000313" key="8">
    <source>
        <dbReference type="EMBL" id="KAH9367527.1"/>
    </source>
</evidence>
<feature type="region of interest" description="Disordered" evidence="6">
    <location>
        <begin position="103"/>
        <end position="123"/>
    </location>
</feature>
<dbReference type="VEuPathDB" id="VectorBase:HLOH_063638"/>
<dbReference type="OrthoDB" id="6513675at2759"/>
<dbReference type="InterPro" id="IPR006612">
    <property type="entry name" value="THAP_Znf"/>
</dbReference>
<gene>
    <name evidence="8" type="ORF">HPB48_009081</name>
</gene>
<dbReference type="GO" id="GO:0003677">
    <property type="term" value="F:DNA binding"/>
    <property type="evidence" value="ECO:0007669"/>
    <property type="project" value="UniProtKB-UniRule"/>
</dbReference>
<dbReference type="Pfam" id="PF05485">
    <property type="entry name" value="THAP"/>
    <property type="match status" value="1"/>
</dbReference>
<dbReference type="GO" id="GO:0008270">
    <property type="term" value="F:zinc ion binding"/>
    <property type="evidence" value="ECO:0007669"/>
    <property type="project" value="UniProtKB-KW"/>
</dbReference>
<name>A0A9J6FXJ4_HAELO</name>
<feature type="domain" description="THAP-type" evidence="7">
    <location>
        <begin position="1"/>
        <end position="86"/>
    </location>
</feature>
<evidence type="ECO:0000256" key="2">
    <source>
        <dbReference type="ARBA" id="ARBA00022771"/>
    </source>
</evidence>
<evidence type="ECO:0000313" key="9">
    <source>
        <dbReference type="Proteomes" id="UP000821853"/>
    </source>
</evidence>
<dbReference type="OMA" id="DEMVCAK"/>
<sequence>MGKKCFVPNCNSGYRTCAERVPLFKAPSEHARLETWRRTIPRSDRALQSSDHVCAKHFPDEMVCAKYYVESNGRVLLDAPKRPTLSVNGVLCIFPGCPKYLTREQKSRKSPQKRQPTTSDRPVAGKVVLPAKTACAETDEQAADARPLKKLRVDSYDSAPCQAHSSGENAPLAEKCRGIGMHSPDLEILGAAFSGLTSGKKNCKLAQSRKTCSLQKSTAEGLRVTLASTRDLCHVMLTVYNFRYVLTSKFTQDPIKRFFLGGGRYG</sequence>
<evidence type="ECO:0000256" key="1">
    <source>
        <dbReference type="ARBA" id="ARBA00022723"/>
    </source>
</evidence>
<accession>A0A9J6FXJ4</accession>
<keyword evidence="3" id="KW-0862">Zinc</keyword>
<keyword evidence="1" id="KW-0479">Metal-binding</keyword>
<dbReference type="EMBL" id="JABSTR010000004">
    <property type="protein sequence ID" value="KAH9367527.1"/>
    <property type="molecule type" value="Genomic_DNA"/>
</dbReference>
<evidence type="ECO:0000256" key="5">
    <source>
        <dbReference type="PROSITE-ProRule" id="PRU00309"/>
    </source>
</evidence>
<organism evidence="8 9">
    <name type="scientific">Haemaphysalis longicornis</name>
    <name type="common">Bush tick</name>
    <dbReference type="NCBI Taxonomy" id="44386"/>
    <lineage>
        <taxon>Eukaryota</taxon>
        <taxon>Metazoa</taxon>
        <taxon>Ecdysozoa</taxon>
        <taxon>Arthropoda</taxon>
        <taxon>Chelicerata</taxon>
        <taxon>Arachnida</taxon>
        <taxon>Acari</taxon>
        <taxon>Parasitiformes</taxon>
        <taxon>Ixodida</taxon>
        <taxon>Ixodoidea</taxon>
        <taxon>Ixodidae</taxon>
        <taxon>Haemaphysalinae</taxon>
        <taxon>Haemaphysalis</taxon>
    </lineage>
</organism>
<evidence type="ECO:0000256" key="4">
    <source>
        <dbReference type="ARBA" id="ARBA00023125"/>
    </source>
</evidence>
<dbReference type="Proteomes" id="UP000821853">
    <property type="component" value="Chromosome 2"/>
</dbReference>
<evidence type="ECO:0000259" key="7">
    <source>
        <dbReference type="PROSITE" id="PS50950"/>
    </source>
</evidence>
<proteinExistence type="predicted"/>
<dbReference type="PROSITE" id="PS50950">
    <property type="entry name" value="ZF_THAP"/>
    <property type="match status" value="1"/>
</dbReference>
<keyword evidence="4 5" id="KW-0238">DNA-binding</keyword>
<evidence type="ECO:0000256" key="3">
    <source>
        <dbReference type="ARBA" id="ARBA00022833"/>
    </source>
</evidence>
<keyword evidence="2 5" id="KW-0863">Zinc-finger</keyword>
<dbReference type="AlphaFoldDB" id="A0A9J6FXJ4"/>